<reference evidence="2" key="1">
    <citation type="submission" date="2018-11" db="EMBL/GenBank/DDBJ databases">
        <authorList>
            <person name="Grassa J C."/>
        </authorList>
    </citation>
    <scope>NUCLEOTIDE SEQUENCE [LARGE SCALE GENOMIC DNA]</scope>
</reference>
<dbReference type="PROSITE" id="PS50878">
    <property type="entry name" value="RT_POL"/>
    <property type="match status" value="1"/>
</dbReference>
<dbReference type="GO" id="GO:0003676">
    <property type="term" value="F:nucleic acid binding"/>
    <property type="evidence" value="ECO:0007669"/>
    <property type="project" value="InterPro"/>
</dbReference>
<feature type="domain" description="Reverse transcriptase" evidence="1">
    <location>
        <begin position="58"/>
        <end position="334"/>
    </location>
</feature>
<dbReference type="Pfam" id="PF13456">
    <property type="entry name" value="RVT_3"/>
    <property type="match status" value="1"/>
</dbReference>
<reference evidence="2" key="2">
    <citation type="submission" date="2021-03" db="UniProtKB">
        <authorList>
            <consortium name="EnsemblPlants"/>
        </authorList>
    </citation>
    <scope>IDENTIFICATION</scope>
</reference>
<proteinExistence type="predicted"/>
<dbReference type="EnsemblPlants" id="evm.model.03.765">
    <property type="protein sequence ID" value="cds.evm.model.03.765"/>
    <property type="gene ID" value="evm.TU.03.765"/>
</dbReference>
<name>A0A803PAB5_CANSA</name>
<dbReference type="EMBL" id="UZAU01000266">
    <property type="status" value="NOT_ANNOTATED_CDS"/>
    <property type="molecule type" value="Genomic_DNA"/>
</dbReference>
<sequence>MITVHENEILNAIPNGEEVTAVFFMGKDKAPGLDGLPPSFYSHHWNIVQADLIEMVTHFFTHLELHQFINNTSIVLVPKKDSPAFVNDYRPIALCNVAYKVMSKIIETRLRVLLHKFISPNQATFVKGRHIIENTMIAREIVHSMNRKKGKGGFMLIELDLEKAYEKMEWEFINSVLLKLGFSSPFTMWIRACILVDEIKLLLNCSIVGKFNSEQGLRQGDPLSPSLFILAAKTLSRLLIDKENNGLIKGFKLARNRATLNHLMFVDDIVLFGQASLREARSFLDCLASWDEKNEQEGHLLGFTFVYISQKNGGYSTDCGSCPKAYSRMEGQTFVKDNLQPTPHLDASGGISMISNFISQNHLNEELVKHCFVNEDAKRILNITLPNRPSKDFWLWLPEPNESKWLSPPAGWMLCNTGVAIGDSQSIGATVYSNEDGVVTKIFTFRIDHYDPFIGEFATLCGGAEATGNLGYRNVIFQCDSTNAVFAVQRKLSKIHTLHHNIQDLVNNFLSSVGKLNLW</sequence>
<organism evidence="2 3">
    <name type="scientific">Cannabis sativa</name>
    <name type="common">Hemp</name>
    <name type="synonym">Marijuana</name>
    <dbReference type="NCBI Taxonomy" id="3483"/>
    <lineage>
        <taxon>Eukaryota</taxon>
        <taxon>Viridiplantae</taxon>
        <taxon>Streptophyta</taxon>
        <taxon>Embryophyta</taxon>
        <taxon>Tracheophyta</taxon>
        <taxon>Spermatophyta</taxon>
        <taxon>Magnoliopsida</taxon>
        <taxon>eudicotyledons</taxon>
        <taxon>Gunneridae</taxon>
        <taxon>Pentapetalae</taxon>
        <taxon>rosids</taxon>
        <taxon>fabids</taxon>
        <taxon>Rosales</taxon>
        <taxon>Cannabaceae</taxon>
        <taxon>Cannabis</taxon>
    </lineage>
</organism>
<dbReference type="AlphaFoldDB" id="A0A803PAB5"/>
<dbReference type="Proteomes" id="UP000596661">
    <property type="component" value="Chromosome 3"/>
</dbReference>
<dbReference type="PANTHER" id="PTHR46890:SF48">
    <property type="entry name" value="RNA-DIRECTED DNA POLYMERASE"/>
    <property type="match status" value="1"/>
</dbReference>
<accession>A0A803PAB5</accession>
<dbReference type="Gramene" id="evm.model.03.765">
    <property type="protein sequence ID" value="cds.evm.model.03.765"/>
    <property type="gene ID" value="evm.TU.03.765"/>
</dbReference>
<dbReference type="SUPFAM" id="SSF56672">
    <property type="entry name" value="DNA/RNA polymerases"/>
    <property type="match status" value="1"/>
</dbReference>
<keyword evidence="3" id="KW-1185">Reference proteome</keyword>
<protein>
    <recommendedName>
        <fullName evidence="1">Reverse transcriptase domain-containing protein</fullName>
    </recommendedName>
</protein>
<dbReference type="InterPro" id="IPR052343">
    <property type="entry name" value="Retrotransposon-Effector_Assoc"/>
</dbReference>
<dbReference type="CDD" id="cd01650">
    <property type="entry name" value="RT_nLTR_like"/>
    <property type="match status" value="1"/>
</dbReference>
<dbReference type="Pfam" id="PF00078">
    <property type="entry name" value="RVT_1"/>
    <property type="match status" value="1"/>
</dbReference>
<dbReference type="PANTHER" id="PTHR46890">
    <property type="entry name" value="NON-LTR RETROLELEMENT REVERSE TRANSCRIPTASE-LIKE PROTEIN-RELATED"/>
    <property type="match status" value="1"/>
</dbReference>
<evidence type="ECO:0000259" key="1">
    <source>
        <dbReference type="PROSITE" id="PS50878"/>
    </source>
</evidence>
<dbReference type="GO" id="GO:0004523">
    <property type="term" value="F:RNA-DNA hybrid ribonuclease activity"/>
    <property type="evidence" value="ECO:0007669"/>
    <property type="project" value="InterPro"/>
</dbReference>
<dbReference type="InterPro" id="IPR043502">
    <property type="entry name" value="DNA/RNA_pol_sf"/>
</dbReference>
<evidence type="ECO:0000313" key="2">
    <source>
        <dbReference type="EnsemblPlants" id="cds.evm.model.03.765"/>
    </source>
</evidence>
<dbReference type="InterPro" id="IPR000477">
    <property type="entry name" value="RT_dom"/>
</dbReference>
<evidence type="ECO:0000313" key="3">
    <source>
        <dbReference type="Proteomes" id="UP000596661"/>
    </source>
</evidence>
<dbReference type="InterPro" id="IPR002156">
    <property type="entry name" value="RNaseH_domain"/>
</dbReference>